<gene>
    <name evidence="1" type="ORF">GGI18_003498</name>
</gene>
<organism evidence="1 2">
    <name type="scientific">Coemansia linderi</name>
    <dbReference type="NCBI Taxonomy" id="2663919"/>
    <lineage>
        <taxon>Eukaryota</taxon>
        <taxon>Fungi</taxon>
        <taxon>Fungi incertae sedis</taxon>
        <taxon>Zoopagomycota</taxon>
        <taxon>Kickxellomycotina</taxon>
        <taxon>Kickxellomycetes</taxon>
        <taxon>Kickxellales</taxon>
        <taxon>Kickxellaceae</taxon>
        <taxon>Coemansia</taxon>
    </lineage>
</organism>
<evidence type="ECO:0000313" key="1">
    <source>
        <dbReference type="EMBL" id="KAJ2783680.1"/>
    </source>
</evidence>
<reference evidence="1" key="1">
    <citation type="submission" date="2022-07" db="EMBL/GenBank/DDBJ databases">
        <title>Phylogenomic reconstructions and comparative analyses of Kickxellomycotina fungi.</title>
        <authorList>
            <person name="Reynolds N.K."/>
            <person name="Stajich J.E."/>
            <person name="Barry K."/>
            <person name="Grigoriev I.V."/>
            <person name="Crous P."/>
            <person name="Smith M.E."/>
        </authorList>
    </citation>
    <scope>NUCLEOTIDE SEQUENCE</scope>
    <source>
        <strain evidence="1">BCRC 34191</strain>
    </source>
</reference>
<sequence>MKTIIFHEHTTSYSPSHQYIVFFLKKYIEKIESMPNYDLDDELMEFYVSLAATTNLSAGAAGMCYKTYTLDKDQYTKVVLNEEQMMISQGTTGLQTWEASLRLADFFVEHPGFACAAVGAAHVLSTDCSTAVLKLLEANRLKSKHNLSGSLRVNGDIFSPPNMVDPVFKDNVQVAELDWEHTDECAKLSDSADVVIGADITYDPTIVPVLVGALKEMVATSQQVAYITATIRNQETFDLFLQLVGKYLSIYNAVHVCTCDMHASYESGVLVKSVMDLSETKMTTLCHPNPMADIRLVLITRK</sequence>
<proteinExistence type="predicted"/>
<keyword evidence="2" id="KW-1185">Reference proteome</keyword>
<protein>
    <submittedName>
        <fullName evidence="1">Uncharacterized protein</fullName>
    </submittedName>
</protein>
<dbReference type="Proteomes" id="UP001140066">
    <property type="component" value="Unassembled WGS sequence"/>
</dbReference>
<comment type="caution">
    <text evidence="1">The sequence shown here is derived from an EMBL/GenBank/DDBJ whole genome shotgun (WGS) entry which is preliminary data.</text>
</comment>
<name>A0ACC1KBL1_9FUNG</name>
<evidence type="ECO:0000313" key="2">
    <source>
        <dbReference type="Proteomes" id="UP001140066"/>
    </source>
</evidence>
<accession>A0ACC1KBL1</accession>
<dbReference type="EMBL" id="JANBUK010001232">
    <property type="protein sequence ID" value="KAJ2783680.1"/>
    <property type="molecule type" value="Genomic_DNA"/>
</dbReference>